<dbReference type="Pfam" id="PF25372">
    <property type="entry name" value="DUF7885"/>
    <property type="match status" value="1"/>
</dbReference>
<comment type="caution">
    <text evidence="3">The sequence shown here is derived from an EMBL/GenBank/DDBJ whole genome shotgun (WGS) entry which is preliminary data.</text>
</comment>
<feature type="compositionally biased region" description="Polar residues" evidence="1">
    <location>
        <begin position="663"/>
        <end position="684"/>
    </location>
</feature>
<dbReference type="OrthoDB" id="2149604at2759"/>
<reference evidence="3 4" key="1">
    <citation type="submission" date="2016-08" db="EMBL/GenBank/DDBJ databases">
        <title>Genomes of anaerobic fungi encode conserved fungal cellulosomes for biomass hydrolysis.</title>
        <authorList>
            <consortium name="DOE Joint Genome Institute"/>
            <person name="Haitjema C.H."/>
            <person name="Gilmore S.P."/>
            <person name="Henske J.K."/>
            <person name="Solomon K.V."/>
            <person name="De Groot R."/>
            <person name="Kuo A."/>
            <person name="Mondo S.J."/>
            <person name="Salamov A.A."/>
            <person name="Labutti K."/>
            <person name="Zhao Z."/>
            <person name="Chiniquy J."/>
            <person name="Barry K."/>
            <person name="Brewer H.M."/>
            <person name="Purvine S.O."/>
            <person name="Wright A.T."/>
            <person name="Boxma B."/>
            <person name="Van Alen T."/>
            <person name="Hackstein J.H."/>
            <person name="Baker S.E."/>
            <person name="Grigoriev I.V."/>
            <person name="O'Malley M.A."/>
        </authorList>
    </citation>
    <scope>NUCLEOTIDE SEQUENCE [LARGE SCALE GENOMIC DNA]</scope>
    <source>
        <strain evidence="4">finn</strain>
    </source>
</reference>
<name>A0A1Y1VBN6_9FUNG</name>
<dbReference type="PANTHER" id="PTHR13318">
    <property type="entry name" value="PARTNER OF PAIRED, ISOFORM B-RELATED"/>
    <property type="match status" value="1"/>
</dbReference>
<dbReference type="EMBL" id="MCFH01000018">
    <property type="protein sequence ID" value="ORX51478.1"/>
    <property type="molecule type" value="Genomic_DNA"/>
</dbReference>
<evidence type="ECO:0000256" key="1">
    <source>
        <dbReference type="SAM" id="MobiDB-lite"/>
    </source>
</evidence>
<sequence length="1128" mass="130816">MENENYENRHITFVESRTSQDQIYRPLTVEEEENYRPRMGILLNGRQSTNLPSPLQLPPLSVHSDEELNRIVHERQNTIGNSFRLHINAMDSSNLNFQNSNYHYSLVSNDSDDDDEEGPRSLLINHFNYNNDNDDEDSDIDSEEEEIRHGGRRALLFNNNNDNSNDNEFQQPADLNNSMSANHLSSNITFVERQEEIPVEDIDNNNRRRHTINFNNFAENDEENNNNNNEENDIIDEINIVQEVENHHAEQEARNEDIQNENFGIHCKYLNERLINKSLSWTLNLCLSSLQSKFTFEYDEFLNLLYKYERIRDENIFDKNLFLLKMNIEYYQKRFQSYKRQLIYIMSACRNLLIISDDPYYNNFDSMAEENRHARHHLNEATDNEMYNTILNPESVASIRNLLSVLSHSFLKIEKYDKDLFARDNHYVSSNILTNDHHEKNEMNKISLNYMPRTTMVNSMICTIKMKEEKSYVSNKNKGKVVEVKENEEQKQVSLERIPSEDRIENKLNTLSIHENLSSSTVSIDLYEVKESSSYSLSTPSFHDYFNLDLSVSDKDLFLNKNKLHNNALLQSFSSVNSLEQSSSSSIVNDITTTSKEKIPSKIQNFPPEILVKIFRYVRINQKNIKNKTKHCSLSPSSDISTASSSSPSMSDQTNDNNSNSSGINLSESNETISNNEDQYSGISEDQDHDSKTNPNNYNALYNCIRVCRHWRYLAQKELYHTLSFNYVNIINSYLLLKIAASLEVICKSEKISPTRTIVLRVTHDGKVPDSKDWYDRKGELAFNMILRNCPNLKYIALFGVNFSNLTAEVISSVCTNVQQLLFIPFSKSNISECSLLHITEHCHNIHSLILSFFSFSSKASIKKIFKNLEPSLKNLDLIQVECEEDDFNYIIPYLKNVEELGLMLTTSFSDSSLKLINRYCSKLEYLNFTGLINITDQGLENLFAIGKDSTFMNENLSSNISNDFLFKYRFNGYTRSHGHPKNSRVKRINLSDCIDITDDGLKIIADYCEALEAISIDDCPRITDEGFEAFIKPQSKIKYLSIANSEALTNKSIDCLNTYCPNIEKLNIKGCFRITEKTIRNFISHHPNLNTICFTQERNIFSRAFIDYLNTNFSTEDFDDMFLKWNQ</sequence>
<dbReference type="InterPro" id="IPR006553">
    <property type="entry name" value="Leu-rich_rpt_Cys-con_subtyp"/>
</dbReference>
<feature type="region of interest" description="Disordered" evidence="1">
    <location>
        <begin position="629"/>
        <end position="694"/>
    </location>
</feature>
<dbReference type="InterPro" id="IPR057207">
    <property type="entry name" value="FBXL15_LRR"/>
</dbReference>
<dbReference type="AlphaFoldDB" id="A0A1Y1VBN6"/>
<dbReference type="Proteomes" id="UP000193719">
    <property type="component" value="Unassembled WGS sequence"/>
</dbReference>
<dbReference type="InterPro" id="IPR032675">
    <property type="entry name" value="LRR_dom_sf"/>
</dbReference>
<dbReference type="SUPFAM" id="SSF52047">
    <property type="entry name" value="RNI-like"/>
    <property type="match status" value="1"/>
</dbReference>
<reference evidence="3 4" key="2">
    <citation type="submission" date="2016-08" db="EMBL/GenBank/DDBJ databases">
        <title>Pervasive Adenine N6-methylation of Active Genes in Fungi.</title>
        <authorList>
            <consortium name="DOE Joint Genome Institute"/>
            <person name="Mondo S.J."/>
            <person name="Dannebaum R.O."/>
            <person name="Kuo R.C."/>
            <person name="Labutti K."/>
            <person name="Haridas S."/>
            <person name="Kuo A."/>
            <person name="Salamov A."/>
            <person name="Ahrendt S.R."/>
            <person name="Lipzen A."/>
            <person name="Sullivan W."/>
            <person name="Andreopoulos W.B."/>
            <person name="Clum A."/>
            <person name="Lindquist E."/>
            <person name="Daum C."/>
            <person name="Ramamoorthy G.K."/>
            <person name="Gryganskyi A."/>
            <person name="Culley D."/>
            <person name="Magnuson J.K."/>
            <person name="James T.Y."/>
            <person name="O'Malley M.A."/>
            <person name="Stajich J.E."/>
            <person name="Spatafora J.W."/>
            <person name="Visel A."/>
            <person name="Grigoriev I.V."/>
        </authorList>
    </citation>
    <scope>NUCLEOTIDE SEQUENCE [LARGE SCALE GENOMIC DNA]</scope>
    <source>
        <strain evidence="4">finn</strain>
    </source>
</reference>
<evidence type="ECO:0000313" key="3">
    <source>
        <dbReference type="EMBL" id="ORX51478.1"/>
    </source>
</evidence>
<dbReference type="STRING" id="1754191.A0A1Y1VBN6"/>
<organism evidence="3 4">
    <name type="scientific">Piromyces finnis</name>
    <dbReference type="NCBI Taxonomy" id="1754191"/>
    <lineage>
        <taxon>Eukaryota</taxon>
        <taxon>Fungi</taxon>
        <taxon>Fungi incertae sedis</taxon>
        <taxon>Chytridiomycota</taxon>
        <taxon>Chytridiomycota incertae sedis</taxon>
        <taxon>Neocallimastigomycetes</taxon>
        <taxon>Neocallimastigales</taxon>
        <taxon>Neocallimastigaceae</taxon>
        <taxon>Piromyces</taxon>
    </lineage>
</organism>
<dbReference type="GO" id="GO:0019005">
    <property type="term" value="C:SCF ubiquitin ligase complex"/>
    <property type="evidence" value="ECO:0007669"/>
    <property type="project" value="TreeGrafter"/>
</dbReference>
<accession>A0A1Y1VBN6</accession>
<feature type="compositionally biased region" description="Low complexity" evidence="1">
    <location>
        <begin position="633"/>
        <end position="662"/>
    </location>
</feature>
<feature type="domain" description="F-box/LRR-repeat protein 15-like leucin rich repeat" evidence="2">
    <location>
        <begin position="984"/>
        <end position="1087"/>
    </location>
</feature>
<dbReference type="GO" id="GO:0031146">
    <property type="term" value="P:SCF-dependent proteasomal ubiquitin-dependent protein catabolic process"/>
    <property type="evidence" value="ECO:0007669"/>
    <property type="project" value="TreeGrafter"/>
</dbReference>
<keyword evidence="4" id="KW-1185">Reference proteome</keyword>
<dbReference type="Gene3D" id="3.80.10.10">
    <property type="entry name" value="Ribonuclease Inhibitor"/>
    <property type="match status" value="2"/>
</dbReference>
<gene>
    <name evidence="3" type="ORF">BCR36DRAFT_325826</name>
</gene>
<evidence type="ECO:0000313" key="4">
    <source>
        <dbReference type="Proteomes" id="UP000193719"/>
    </source>
</evidence>
<evidence type="ECO:0000259" key="2">
    <source>
        <dbReference type="Pfam" id="PF25372"/>
    </source>
</evidence>
<dbReference type="SMART" id="SM00367">
    <property type="entry name" value="LRR_CC"/>
    <property type="match status" value="6"/>
</dbReference>
<dbReference type="PANTHER" id="PTHR13318:SF95">
    <property type="entry name" value="F-BOX PROTEIN YLR352W"/>
    <property type="match status" value="1"/>
</dbReference>
<protein>
    <submittedName>
        <fullName evidence="3">RNI-like protein</fullName>
    </submittedName>
</protein>
<proteinExistence type="predicted"/>